<reference evidence="1" key="1">
    <citation type="submission" date="2016-07" db="EMBL/GenBank/DDBJ databases">
        <authorList>
            <person name="Bretaudeau A."/>
        </authorList>
    </citation>
    <scope>NUCLEOTIDE SEQUENCE</scope>
    <source>
        <strain evidence="1">Rice</strain>
        <tissue evidence="1">Whole body</tissue>
    </source>
</reference>
<sequence>MLWRLSEVGRKRAGLRPAVGLLQEARASGATAQRTPSERVFFLGIDDGETEQCSTSRKQYSKYKIILANRNWCLVADCSATYNETNKSMSRKASTRITRCPWTPETGFSPVSWVPLQPYIHMTPIPETTIYGLHKELLRAGIELTKCQMPSHRANRAVKSLKQILFQNYARNSIYFCSVFYSQVATLPLVGATLMLRLRCKSHFLEFEATERRKSTFMFLEEKI</sequence>
<name>A0A2H1VDR3_SPOFR</name>
<organism evidence="1">
    <name type="scientific">Spodoptera frugiperda</name>
    <name type="common">Fall armyworm</name>
    <dbReference type="NCBI Taxonomy" id="7108"/>
    <lineage>
        <taxon>Eukaryota</taxon>
        <taxon>Metazoa</taxon>
        <taxon>Ecdysozoa</taxon>
        <taxon>Arthropoda</taxon>
        <taxon>Hexapoda</taxon>
        <taxon>Insecta</taxon>
        <taxon>Pterygota</taxon>
        <taxon>Neoptera</taxon>
        <taxon>Endopterygota</taxon>
        <taxon>Lepidoptera</taxon>
        <taxon>Glossata</taxon>
        <taxon>Ditrysia</taxon>
        <taxon>Noctuoidea</taxon>
        <taxon>Noctuidae</taxon>
        <taxon>Amphipyrinae</taxon>
        <taxon>Spodoptera</taxon>
    </lineage>
</organism>
<protein>
    <submittedName>
        <fullName evidence="1">SFRICE_029607</fullName>
    </submittedName>
</protein>
<accession>A0A2H1VDR3</accession>
<dbReference type="EMBL" id="ODYU01002007">
    <property type="protein sequence ID" value="SOQ38969.1"/>
    <property type="molecule type" value="Genomic_DNA"/>
</dbReference>
<proteinExistence type="predicted"/>
<dbReference type="AlphaFoldDB" id="A0A2H1VDR3"/>
<gene>
    <name evidence="1" type="ORF">SFRICE_029607</name>
</gene>
<evidence type="ECO:0000313" key="1">
    <source>
        <dbReference type="EMBL" id="SOQ38969.1"/>
    </source>
</evidence>